<gene>
    <name evidence="1" type="ORF">ONZ51_g1042</name>
</gene>
<dbReference type="EMBL" id="JAPEVG010000013">
    <property type="protein sequence ID" value="KAJ8496599.1"/>
    <property type="molecule type" value="Genomic_DNA"/>
</dbReference>
<sequence>MSASRSGTSPTVEKPVKAETRRFRAYRKVVLEDWNASKETESDPQARTLVSSWILFIESRRRTTRKLIPRLVQLYFCDASFGVKYGRTVEAVDSCPPGGPNFGLLRARAAVRDAGPSRPVPEHLERKLFMIIQYTVKLLVPFLRWRARMQHGAGLRKAPLSVSADRLGKFGDIISDARMLFRLWGLLPIFQWMIAMERNPAPTRKLRTIERLQGWSMLAYYPLEHLYYLLSHSLISDKLTLPSITAFVPFMRTRPSSKQIPLKLGTLGLWSTRFWAAYVVLQLAHLKEDSKLLSLRERTLSKTKTGASAADKEEISKRKKALVSELIVNLAYLPLTIHWSTEKGIFENDVWLNICGLIAGIASWKSGWEATALKPAPSLADVTPTEPSGEKVAPHVDDILKDVIEAPSLDEM</sequence>
<organism evidence="1 2">
    <name type="scientific">Trametes cubensis</name>
    <dbReference type="NCBI Taxonomy" id="1111947"/>
    <lineage>
        <taxon>Eukaryota</taxon>
        <taxon>Fungi</taxon>
        <taxon>Dikarya</taxon>
        <taxon>Basidiomycota</taxon>
        <taxon>Agaricomycotina</taxon>
        <taxon>Agaricomycetes</taxon>
        <taxon>Polyporales</taxon>
        <taxon>Polyporaceae</taxon>
        <taxon>Trametes</taxon>
    </lineage>
</organism>
<evidence type="ECO:0000313" key="2">
    <source>
        <dbReference type="Proteomes" id="UP001215151"/>
    </source>
</evidence>
<accession>A0AAD7XFX4</accession>
<protein>
    <submittedName>
        <fullName evidence="1">Uncharacterized protein</fullName>
    </submittedName>
</protein>
<comment type="caution">
    <text evidence="1">The sequence shown here is derived from an EMBL/GenBank/DDBJ whole genome shotgun (WGS) entry which is preliminary data.</text>
</comment>
<name>A0AAD7XFX4_9APHY</name>
<dbReference type="Proteomes" id="UP001215151">
    <property type="component" value="Unassembled WGS sequence"/>
</dbReference>
<proteinExistence type="predicted"/>
<dbReference type="PANTHER" id="PTHR12652:SF25">
    <property type="entry name" value="MICROBODY (PEROXISOME) PROLIFERATION PROTEIN PEROXIN 11C (EUROFUNG)"/>
    <property type="match status" value="1"/>
</dbReference>
<keyword evidence="2" id="KW-1185">Reference proteome</keyword>
<evidence type="ECO:0000313" key="1">
    <source>
        <dbReference type="EMBL" id="KAJ8496599.1"/>
    </source>
</evidence>
<reference evidence="1" key="1">
    <citation type="submission" date="2022-11" db="EMBL/GenBank/DDBJ databases">
        <title>Genome Sequence of Cubamyces cubensis.</title>
        <authorList>
            <person name="Buettner E."/>
        </authorList>
    </citation>
    <scope>NUCLEOTIDE SEQUENCE</scope>
    <source>
        <strain evidence="1">MPL-01</strain>
    </source>
</reference>
<dbReference type="PANTHER" id="PTHR12652">
    <property type="entry name" value="PEROXISOMAL BIOGENESIS FACTOR 11"/>
    <property type="match status" value="1"/>
</dbReference>
<dbReference type="AlphaFoldDB" id="A0AAD7XFX4"/>